<dbReference type="RefSeq" id="WP_197011221.1">
    <property type="nucleotide sequence ID" value="NZ_BAABES010000005.1"/>
</dbReference>
<accession>A0A931DEA2</accession>
<name>A0A931DEA2_9ACTN</name>
<evidence type="ECO:0008006" key="3">
    <source>
        <dbReference type="Google" id="ProtNLM"/>
    </source>
</evidence>
<protein>
    <recommendedName>
        <fullName evidence="3">Guanylate cyclase domain-containing protein</fullName>
    </recommendedName>
</protein>
<dbReference type="AlphaFoldDB" id="A0A931DEA2"/>
<dbReference type="Proteomes" id="UP000614047">
    <property type="component" value="Unassembled WGS sequence"/>
</dbReference>
<sequence length="208" mass="23453">MSHPAAYDRPSGDRHFLNRTSPVTTTLAAVDICRFGARRDARTQLLLRREMYGLIAEACRITRVPWSFCHHEDRGDGALFIVPPEVAADHLLDPFASHLNLVLRRYNRLAGPATRLRLRLAVHTGRVHRDDHGVAGPALVHLFRLLDAPAFKRFADDVVDDLAMIVSDRMYTDATEGGGLINPDAYVSQRISCKETRTRGWIWTPPKH</sequence>
<evidence type="ECO:0000313" key="2">
    <source>
        <dbReference type="Proteomes" id="UP000614047"/>
    </source>
</evidence>
<organism evidence="1 2">
    <name type="scientific">Actinomadura viridis</name>
    <dbReference type="NCBI Taxonomy" id="58110"/>
    <lineage>
        <taxon>Bacteria</taxon>
        <taxon>Bacillati</taxon>
        <taxon>Actinomycetota</taxon>
        <taxon>Actinomycetes</taxon>
        <taxon>Streptosporangiales</taxon>
        <taxon>Thermomonosporaceae</taxon>
        <taxon>Actinomadura</taxon>
    </lineage>
</organism>
<reference evidence="1" key="1">
    <citation type="submission" date="2020-11" db="EMBL/GenBank/DDBJ databases">
        <title>Sequencing the genomes of 1000 actinobacteria strains.</title>
        <authorList>
            <person name="Klenk H.-P."/>
        </authorList>
    </citation>
    <scope>NUCLEOTIDE SEQUENCE</scope>
    <source>
        <strain evidence="1">DSM 43175</strain>
    </source>
</reference>
<gene>
    <name evidence="1" type="ORF">IW256_002623</name>
</gene>
<proteinExistence type="predicted"/>
<dbReference type="EMBL" id="JADOUA010000001">
    <property type="protein sequence ID" value="MBG6088510.1"/>
    <property type="molecule type" value="Genomic_DNA"/>
</dbReference>
<keyword evidence="2" id="KW-1185">Reference proteome</keyword>
<comment type="caution">
    <text evidence="1">The sequence shown here is derived from an EMBL/GenBank/DDBJ whole genome shotgun (WGS) entry which is preliminary data.</text>
</comment>
<evidence type="ECO:0000313" key="1">
    <source>
        <dbReference type="EMBL" id="MBG6088510.1"/>
    </source>
</evidence>